<dbReference type="PANTHER" id="PTHR34406">
    <property type="entry name" value="PROTEIN YCEI"/>
    <property type="match status" value="1"/>
</dbReference>
<feature type="domain" description="Lipid/polyisoprenoid-binding YceI-like" evidence="2">
    <location>
        <begin position="21"/>
        <end position="179"/>
    </location>
</feature>
<dbReference type="AlphaFoldDB" id="A0A1I4WDS3"/>
<feature type="chain" id="PRO_5011550079" evidence="1">
    <location>
        <begin position="20"/>
        <end position="181"/>
    </location>
</feature>
<evidence type="ECO:0000313" key="3">
    <source>
        <dbReference type="EMBL" id="SFN11547.1"/>
    </source>
</evidence>
<dbReference type="Proteomes" id="UP000198575">
    <property type="component" value="Unassembled WGS sequence"/>
</dbReference>
<dbReference type="InterPro" id="IPR007372">
    <property type="entry name" value="Lipid/polyisoprenoid-bd_YceI"/>
</dbReference>
<feature type="signal peptide" evidence="1">
    <location>
        <begin position="1"/>
        <end position="19"/>
    </location>
</feature>
<sequence length="181" mass="19386">MKTLSCLLATLALAQPALAADYVVDADSTLGFTATFQGEAFDGSFKHFEATIRYDSKDLATSKFDVSVDLSGVATGDKDRDDTLPTSEFFNIAKFPKAHFVTTGFRKVGDKVVAAGTLSLKGIEKPVELEVSFEPTEHGALLDVATTLQRLDFQVGTGDYADTSTIGDEVRVKGHLVLTAK</sequence>
<name>A0A1I4WDS3_9GAMM</name>
<dbReference type="SMART" id="SM00867">
    <property type="entry name" value="YceI"/>
    <property type="match status" value="1"/>
</dbReference>
<reference evidence="3 4" key="1">
    <citation type="submission" date="2016-10" db="EMBL/GenBank/DDBJ databases">
        <authorList>
            <person name="de Groot N.N."/>
        </authorList>
    </citation>
    <scope>NUCLEOTIDE SEQUENCE [LARGE SCALE GENOMIC DNA]</scope>
    <source>
        <strain evidence="3 4">CGMCC 1.7659</strain>
    </source>
</reference>
<dbReference type="STRING" id="578942.SAMN05216289_104198"/>
<keyword evidence="4" id="KW-1185">Reference proteome</keyword>
<dbReference type="OrthoDB" id="1247465at2"/>
<dbReference type="Gene3D" id="2.40.128.110">
    <property type="entry name" value="Lipid/polyisoprenoid-binding, YceI-like"/>
    <property type="match status" value="1"/>
</dbReference>
<evidence type="ECO:0000256" key="1">
    <source>
        <dbReference type="SAM" id="SignalP"/>
    </source>
</evidence>
<dbReference type="EMBL" id="FOVF01000004">
    <property type="protein sequence ID" value="SFN11547.1"/>
    <property type="molecule type" value="Genomic_DNA"/>
</dbReference>
<dbReference type="SUPFAM" id="SSF101874">
    <property type="entry name" value="YceI-like"/>
    <property type="match status" value="1"/>
</dbReference>
<accession>A0A1I4WDS3</accession>
<organism evidence="3 4">
    <name type="scientific">Dokdonella immobilis</name>
    <dbReference type="NCBI Taxonomy" id="578942"/>
    <lineage>
        <taxon>Bacteria</taxon>
        <taxon>Pseudomonadati</taxon>
        <taxon>Pseudomonadota</taxon>
        <taxon>Gammaproteobacteria</taxon>
        <taxon>Lysobacterales</taxon>
        <taxon>Rhodanobacteraceae</taxon>
        <taxon>Dokdonella</taxon>
    </lineage>
</organism>
<dbReference type="InterPro" id="IPR036761">
    <property type="entry name" value="TTHA0802/YceI-like_sf"/>
</dbReference>
<dbReference type="Pfam" id="PF04264">
    <property type="entry name" value="YceI"/>
    <property type="match status" value="1"/>
</dbReference>
<evidence type="ECO:0000313" key="4">
    <source>
        <dbReference type="Proteomes" id="UP000198575"/>
    </source>
</evidence>
<keyword evidence="1" id="KW-0732">Signal</keyword>
<proteinExistence type="predicted"/>
<dbReference type="RefSeq" id="WP_092405560.1">
    <property type="nucleotide sequence ID" value="NZ_FOVF01000004.1"/>
</dbReference>
<gene>
    <name evidence="3" type="ORF">SAMN05216289_104198</name>
</gene>
<evidence type="ECO:0000259" key="2">
    <source>
        <dbReference type="SMART" id="SM00867"/>
    </source>
</evidence>
<protein>
    <submittedName>
        <fullName evidence="3">Polyisoprenoid-binding protein YceI</fullName>
    </submittedName>
</protein>
<dbReference type="PANTHER" id="PTHR34406:SF1">
    <property type="entry name" value="PROTEIN YCEI"/>
    <property type="match status" value="1"/>
</dbReference>